<sequence>MTVPPEVRMGNQIAQQFANLPPAEAAAAIARHIENFWEPRMRHTLEALVAAGDDSLEPLLVDAVGRLVAG</sequence>
<dbReference type="InterPro" id="IPR021074">
    <property type="entry name" value="Formate_DH_dsu"/>
</dbReference>
<reference evidence="1" key="1">
    <citation type="submission" date="2020-11" db="EMBL/GenBank/DDBJ databases">
        <title>Nocardioides cynanchi sp. nov., isolated from soil of rhizosphere of Cynanchum wilfordii.</title>
        <authorList>
            <person name="Lee J.-S."/>
            <person name="Suh M.K."/>
            <person name="Kim J.-S."/>
        </authorList>
    </citation>
    <scope>NUCLEOTIDE SEQUENCE</scope>
    <source>
        <strain evidence="1">KCTC 19276</strain>
    </source>
</reference>
<dbReference type="RefSeq" id="WP_194697885.1">
    <property type="nucleotide sequence ID" value="NZ_JADKPO010000031.1"/>
</dbReference>
<organism evidence="1 2">
    <name type="scientific">Nocardioides agariphilus</name>
    <dbReference type="NCBI Taxonomy" id="433664"/>
    <lineage>
        <taxon>Bacteria</taxon>
        <taxon>Bacillati</taxon>
        <taxon>Actinomycetota</taxon>
        <taxon>Actinomycetes</taxon>
        <taxon>Propionibacteriales</taxon>
        <taxon>Nocardioidaceae</taxon>
        <taxon>Nocardioides</taxon>
    </lineage>
</organism>
<dbReference type="Pfam" id="PF11390">
    <property type="entry name" value="FdsD"/>
    <property type="match status" value="1"/>
</dbReference>
<dbReference type="AlphaFoldDB" id="A0A930YII1"/>
<evidence type="ECO:0000313" key="1">
    <source>
        <dbReference type="EMBL" id="MBF4769736.1"/>
    </source>
</evidence>
<keyword evidence="2" id="KW-1185">Reference proteome</keyword>
<name>A0A930YII1_9ACTN</name>
<proteinExistence type="predicted"/>
<evidence type="ECO:0000313" key="2">
    <source>
        <dbReference type="Proteomes" id="UP000660668"/>
    </source>
</evidence>
<dbReference type="Proteomes" id="UP000660668">
    <property type="component" value="Unassembled WGS sequence"/>
</dbReference>
<comment type="caution">
    <text evidence="1">The sequence shown here is derived from an EMBL/GenBank/DDBJ whole genome shotgun (WGS) entry which is preliminary data.</text>
</comment>
<gene>
    <name evidence="1" type="ORF">ISU10_18355</name>
</gene>
<dbReference type="EMBL" id="JADKPO010000031">
    <property type="protein sequence ID" value="MBF4769736.1"/>
    <property type="molecule type" value="Genomic_DNA"/>
</dbReference>
<accession>A0A930YII1</accession>
<protein>
    <submittedName>
        <fullName evidence="1">Formate dehydrogenase subunit delta</fullName>
    </submittedName>
</protein>